<proteinExistence type="predicted"/>
<evidence type="ECO:0000256" key="1">
    <source>
        <dbReference type="SAM" id="Phobius"/>
    </source>
</evidence>
<gene>
    <name evidence="2" type="ORF">ARMOST_14180</name>
</gene>
<evidence type="ECO:0000313" key="2">
    <source>
        <dbReference type="EMBL" id="SJL10786.1"/>
    </source>
</evidence>
<protein>
    <submittedName>
        <fullName evidence="2">Uncharacterized protein</fullName>
    </submittedName>
</protein>
<keyword evidence="1" id="KW-0472">Membrane</keyword>
<keyword evidence="1" id="KW-0812">Transmembrane</keyword>
<keyword evidence="1" id="KW-1133">Transmembrane helix</keyword>
<evidence type="ECO:0000313" key="3">
    <source>
        <dbReference type="Proteomes" id="UP000219338"/>
    </source>
</evidence>
<keyword evidence="3" id="KW-1185">Reference proteome</keyword>
<dbReference type="EMBL" id="FUEG01000013">
    <property type="protein sequence ID" value="SJL10786.1"/>
    <property type="molecule type" value="Genomic_DNA"/>
</dbReference>
<sequence length="169" mass="18159">MTVGQLYSVASTSKMMKDPFPDLASDSESREEVILYPNDNSTAPNGGTTSEAIPASSSNLGVVLWTSNRIVIGILRVILISLILLVGPRRTWRSYSLKSKPRPSLRPAKRNCPSTFHCNGSTPAPVIPSSLADTPCATLGTQGVLNKLNVTLRTSYTLDTPSLCPILED</sequence>
<dbReference type="AlphaFoldDB" id="A0A284RPT3"/>
<dbReference type="OrthoDB" id="3065529at2759"/>
<name>A0A284RPT3_ARMOS</name>
<dbReference type="Proteomes" id="UP000219338">
    <property type="component" value="Unassembled WGS sequence"/>
</dbReference>
<accession>A0A284RPT3</accession>
<reference evidence="3" key="1">
    <citation type="journal article" date="2017" name="Nat. Ecol. Evol.">
        <title>Genome expansion and lineage-specific genetic innovations in the forest pathogenic fungi Armillaria.</title>
        <authorList>
            <person name="Sipos G."/>
            <person name="Prasanna A.N."/>
            <person name="Walter M.C."/>
            <person name="O'Connor E."/>
            <person name="Balint B."/>
            <person name="Krizsan K."/>
            <person name="Kiss B."/>
            <person name="Hess J."/>
            <person name="Varga T."/>
            <person name="Slot J."/>
            <person name="Riley R."/>
            <person name="Boka B."/>
            <person name="Rigling D."/>
            <person name="Barry K."/>
            <person name="Lee J."/>
            <person name="Mihaltcheva S."/>
            <person name="LaButti K."/>
            <person name="Lipzen A."/>
            <person name="Waldron R."/>
            <person name="Moloney N.M."/>
            <person name="Sperisen C."/>
            <person name="Kredics L."/>
            <person name="Vagvoelgyi C."/>
            <person name="Patrignani A."/>
            <person name="Fitzpatrick D."/>
            <person name="Nagy I."/>
            <person name="Doyle S."/>
            <person name="Anderson J.B."/>
            <person name="Grigoriev I.V."/>
            <person name="Gueldener U."/>
            <person name="Muensterkoetter M."/>
            <person name="Nagy L.G."/>
        </authorList>
    </citation>
    <scope>NUCLEOTIDE SEQUENCE [LARGE SCALE GENOMIC DNA]</scope>
    <source>
        <strain evidence="3">C18/9</strain>
    </source>
</reference>
<feature type="transmembrane region" description="Helical" evidence="1">
    <location>
        <begin position="70"/>
        <end position="88"/>
    </location>
</feature>
<organism evidence="2 3">
    <name type="scientific">Armillaria ostoyae</name>
    <name type="common">Armillaria root rot fungus</name>
    <dbReference type="NCBI Taxonomy" id="47428"/>
    <lineage>
        <taxon>Eukaryota</taxon>
        <taxon>Fungi</taxon>
        <taxon>Dikarya</taxon>
        <taxon>Basidiomycota</taxon>
        <taxon>Agaricomycotina</taxon>
        <taxon>Agaricomycetes</taxon>
        <taxon>Agaricomycetidae</taxon>
        <taxon>Agaricales</taxon>
        <taxon>Marasmiineae</taxon>
        <taxon>Physalacriaceae</taxon>
        <taxon>Armillaria</taxon>
    </lineage>
</organism>